<comment type="caution">
    <text evidence="4">The sequence shown here is derived from an EMBL/GenBank/DDBJ whole genome shotgun (WGS) entry which is preliminary data.</text>
</comment>
<dbReference type="Pfam" id="PF24571">
    <property type="entry name" value="HEAT_SCC3-SA"/>
    <property type="match status" value="1"/>
</dbReference>
<dbReference type="Pfam" id="PF08514">
    <property type="entry name" value="STAG"/>
    <property type="match status" value="1"/>
</dbReference>
<dbReference type="InterPro" id="IPR013721">
    <property type="entry name" value="STAG"/>
</dbReference>
<dbReference type="Pfam" id="PF21581">
    <property type="entry name" value="SCD"/>
    <property type="match status" value="1"/>
</dbReference>
<feature type="compositionally biased region" description="Basic and acidic residues" evidence="2">
    <location>
        <begin position="1211"/>
        <end position="1227"/>
    </location>
</feature>
<evidence type="ECO:0000313" key="5">
    <source>
        <dbReference type="Proteomes" id="UP001309876"/>
    </source>
</evidence>
<evidence type="ECO:0000256" key="2">
    <source>
        <dbReference type="SAM" id="MobiDB-lite"/>
    </source>
</evidence>
<dbReference type="InterPro" id="IPR016024">
    <property type="entry name" value="ARM-type_fold"/>
</dbReference>
<feature type="region of interest" description="Disordered" evidence="2">
    <location>
        <begin position="997"/>
        <end position="1074"/>
    </location>
</feature>
<dbReference type="InterPro" id="IPR039662">
    <property type="entry name" value="Cohesin_Scc3/SA"/>
</dbReference>
<dbReference type="InterPro" id="IPR011989">
    <property type="entry name" value="ARM-like"/>
</dbReference>
<feature type="compositionally biased region" description="Polar residues" evidence="2">
    <location>
        <begin position="1015"/>
        <end position="1026"/>
    </location>
</feature>
<dbReference type="GO" id="GO:0007062">
    <property type="term" value="P:sister chromatid cohesion"/>
    <property type="evidence" value="ECO:0007669"/>
    <property type="project" value="UniProtKB-ARBA"/>
</dbReference>
<dbReference type="PANTHER" id="PTHR11199">
    <property type="entry name" value="STROMAL ANTIGEN"/>
    <property type="match status" value="1"/>
</dbReference>
<protein>
    <submittedName>
        <fullName evidence="4">Cohesin complex subunit</fullName>
    </submittedName>
</protein>
<dbReference type="PANTHER" id="PTHR11199:SF0">
    <property type="entry name" value="LD34181P-RELATED"/>
    <property type="match status" value="1"/>
</dbReference>
<feature type="compositionally biased region" description="Acidic residues" evidence="2">
    <location>
        <begin position="1228"/>
        <end position="1262"/>
    </location>
</feature>
<dbReference type="GO" id="GO:0003682">
    <property type="term" value="F:chromatin binding"/>
    <property type="evidence" value="ECO:0007669"/>
    <property type="project" value="TreeGrafter"/>
</dbReference>
<evidence type="ECO:0000259" key="3">
    <source>
        <dbReference type="PROSITE" id="PS51425"/>
    </source>
</evidence>
<feature type="region of interest" description="Disordered" evidence="2">
    <location>
        <begin position="1"/>
        <end position="149"/>
    </location>
</feature>
<feature type="domain" description="SCD" evidence="3">
    <location>
        <begin position="359"/>
        <end position="444"/>
    </location>
</feature>
<organism evidence="4 5">
    <name type="scientific">Lithohypha guttulata</name>
    <dbReference type="NCBI Taxonomy" id="1690604"/>
    <lineage>
        <taxon>Eukaryota</taxon>
        <taxon>Fungi</taxon>
        <taxon>Dikarya</taxon>
        <taxon>Ascomycota</taxon>
        <taxon>Pezizomycotina</taxon>
        <taxon>Eurotiomycetes</taxon>
        <taxon>Chaetothyriomycetidae</taxon>
        <taxon>Chaetothyriales</taxon>
        <taxon>Trichomeriaceae</taxon>
        <taxon>Lithohypha</taxon>
    </lineage>
</organism>
<dbReference type="SUPFAM" id="SSF48371">
    <property type="entry name" value="ARM repeat"/>
    <property type="match status" value="1"/>
</dbReference>
<feature type="compositionally biased region" description="Acidic residues" evidence="2">
    <location>
        <begin position="1062"/>
        <end position="1072"/>
    </location>
</feature>
<dbReference type="EMBL" id="JAVRRJ010000004">
    <property type="protein sequence ID" value="KAK5085905.1"/>
    <property type="molecule type" value="Genomic_DNA"/>
</dbReference>
<dbReference type="GO" id="GO:0005634">
    <property type="term" value="C:nucleus"/>
    <property type="evidence" value="ECO:0007669"/>
    <property type="project" value="TreeGrafter"/>
</dbReference>
<dbReference type="GO" id="GO:0008278">
    <property type="term" value="C:cohesin complex"/>
    <property type="evidence" value="ECO:0007669"/>
    <property type="project" value="TreeGrafter"/>
</dbReference>
<evidence type="ECO:0000313" key="4">
    <source>
        <dbReference type="EMBL" id="KAK5085905.1"/>
    </source>
</evidence>
<feature type="compositionally biased region" description="Basic and acidic residues" evidence="2">
    <location>
        <begin position="658"/>
        <end position="670"/>
    </location>
</feature>
<proteinExistence type="predicted"/>
<accession>A0AAN7YH90</accession>
<dbReference type="InterPro" id="IPR056396">
    <property type="entry name" value="HEAT_SCC3-SA"/>
</dbReference>
<dbReference type="AlphaFoldDB" id="A0AAN7YH90"/>
<feature type="coiled-coil region" evidence="1">
    <location>
        <begin position="316"/>
        <end position="350"/>
    </location>
</feature>
<evidence type="ECO:0000256" key="1">
    <source>
        <dbReference type="SAM" id="Coils"/>
    </source>
</evidence>
<dbReference type="GO" id="GO:0000785">
    <property type="term" value="C:chromatin"/>
    <property type="evidence" value="ECO:0007669"/>
    <property type="project" value="TreeGrafter"/>
</dbReference>
<reference evidence="4 5" key="1">
    <citation type="submission" date="2023-08" db="EMBL/GenBank/DDBJ databases">
        <title>Black Yeasts Isolated from many extreme environments.</title>
        <authorList>
            <person name="Coleine C."/>
            <person name="Stajich J.E."/>
            <person name="Selbmann L."/>
        </authorList>
    </citation>
    <scope>NUCLEOTIDE SEQUENCE [LARGE SCALE GENOMIC DNA]</scope>
    <source>
        <strain evidence="4 5">CCFEE 5910</strain>
    </source>
</reference>
<dbReference type="InterPro" id="IPR020839">
    <property type="entry name" value="SCD"/>
</dbReference>
<keyword evidence="1" id="KW-0175">Coiled coil</keyword>
<name>A0AAN7YH90_9EURO</name>
<keyword evidence="5" id="KW-1185">Reference proteome</keyword>
<feature type="region of interest" description="Disordered" evidence="2">
    <location>
        <begin position="1139"/>
        <end position="1262"/>
    </location>
</feature>
<feature type="compositionally biased region" description="Polar residues" evidence="2">
    <location>
        <begin position="1"/>
        <end position="13"/>
    </location>
</feature>
<feature type="compositionally biased region" description="Acidic residues" evidence="2">
    <location>
        <begin position="1200"/>
        <end position="1210"/>
    </location>
</feature>
<dbReference type="Proteomes" id="UP001309876">
    <property type="component" value="Unassembled WGS sequence"/>
</dbReference>
<sequence length="1262" mass="141103">MATTVATPTSNGTNRRKSGRVVQAPPVFSQEQHHGSIIDSAKRKRPRDVANDDDGNEVEDDDEMQSEDSGEDEGEPDEEELREKKRKQRARQAVAKPAAKRARTKTNNNTTLAIRSAARPANKTVKKASKAAKDKARSRQSQAQSSGLYADVFGKGNDAEAAATTWHSRLEGDHVAGITDMVNFVLQVVGCDARVTMDDINDVDNIPNKLSDILEQYSEQEEGDYPLSGKQKSFHGMKEVYSDFFRAIPHALHNSGLMYEEVAIYDNLHVWIATMSAASYRSFRVTATLASLAMSTGLTEIAKEIQQGVSATKQQLDAEKKKKSANKARIAKLQEEMAREEKRLEVIDTQLKDEFDIVYTHRYRDVEEKLRVECARAMGTWIQTYRHLFLESTYLRYLGWVMSDPHAATRLEVIRQLKAIYRNRSNLAQMRGFTDRFRARMVEMGTRDADLTVRVETIELLNMLRSAEMLEPDDIDTIGQLIFDDGALVRRAVAQFVVSNIQDLYNASVEDFDREEYNTILPDVDKIDDFDEPCKLWIKFKALAQILGAQAGGTVNGTKRHVHVAGVENLSSKYMVATQSIFYHMPELQEWESLTGYLLHDHSTATKDSATDLASAVQAAYKLQAGEESILLDVLFVAAKLFILQPDENKPGQKGGRLKKERDESKKRQETAAHNLSAFIPKLYNKFGSIPEAAKSILRLNQLFNPDLVDEFEDDDGEGEINTMVSNISNQFTSHQDEEVLAEAVRTLRAALTHEASREAAMRKVNDLWKEQLSFSLSPLLLDGQGRGSLDRERTRQLSDATSRLAQLASVKDCCETIEGRFPWVNRQSTRKRTDTVMDILLQLVRRGNLDDDTPPETAELEDQVCQSSIKILLFYYRWKAVAMRKAASDNDNGRLTTQTLTQLVKHKNEFTEALVPVVVARKPLDSTRLAALLSALDLYVLLATCRNLKSDKNTLNTDEGVDLQDFAREVNESLMAAIMETHEALEKRLARRTNKKNIELPLAKARKSKHQSKENPITSPGTDDPNNNDEEEAVDRPPEDSDDEDATTNNRNKSTANDSSSSDDDDDDNVDNVDTTLSQKEAKRKAILVAETSLCELTAKIVLALLARVIPNPKAIRARLQVNRTKLGKSYTQVIAYADDKKDKNRRKSKAGSATPGPKTPVRGTAAGKGRKAVPTTTGGGSSRKVGKAVPISEAMVLSDDDIEDDEEEEQRRREDDDPEVLREQGLEDDPIEQVDEEGDGQEGSNEDGNGDEDEDEIMGD</sequence>
<dbReference type="Gene3D" id="1.25.10.10">
    <property type="entry name" value="Leucine-rich Repeat Variant"/>
    <property type="match status" value="1"/>
</dbReference>
<feature type="compositionally biased region" description="Polar residues" evidence="2">
    <location>
        <begin position="1048"/>
        <end position="1057"/>
    </location>
</feature>
<feature type="region of interest" description="Disordered" evidence="2">
    <location>
        <begin position="650"/>
        <end position="670"/>
    </location>
</feature>
<gene>
    <name evidence="4" type="primary">IRR1</name>
    <name evidence="4" type="ORF">LTR05_005194</name>
</gene>
<feature type="compositionally biased region" description="Acidic residues" evidence="2">
    <location>
        <begin position="51"/>
        <end position="80"/>
    </location>
</feature>
<dbReference type="PROSITE" id="PS51425">
    <property type="entry name" value="SCD"/>
    <property type="match status" value="1"/>
</dbReference>